<dbReference type="InterPro" id="IPR007712">
    <property type="entry name" value="RelE/ParE_toxin"/>
</dbReference>
<organism evidence="3 4">
    <name type="scientific">Pseudoclavibacter caeni</name>
    <dbReference type="NCBI Taxonomy" id="908846"/>
    <lineage>
        <taxon>Bacteria</taxon>
        <taxon>Bacillati</taxon>
        <taxon>Actinomycetota</taxon>
        <taxon>Actinomycetes</taxon>
        <taxon>Micrococcales</taxon>
        <taxon>Microbacteriaceae</taxon>
        <taxon>Pseudoclavibacter</taxon>
    </lineage>
</organism>
<evidence type="ECO:0000256" key="1">
    <source>
        <dbReference type="ARBA" id="ARBA00006226"/>
    </source>
</evidence>
<evidence type="ECO:0000313" key="3">
    <source>
        <dbReference type="EMBL" id="KAB1631353.1"/>
    </source>
</evidence>
<evidence type="ECO:0000313" key="4">
    <source>
        <dbReference type="Proteomes" id="UP000481339"/>
    </source>
</evidence>
<dbReference type="PANTHER" id="PTHR35601:SF1">
    <property type="entry name" value="TOXIN RELE"/>
    <property type="match status" value="1"/>
</dbReference>
<dbReference type="Pfam" id="PF05016">
    <property type="entry name" value="ParE_toxin"/>
    <property type="match status" value="1"/>
</dbReference>
<comment type="similarity">
    <text evidence="1">Belongs to the RelE toxin family.</text>
</comment>
<dbReference type="PANTHER" id="PTHR35601">
    <property type="entry name" value="TOXIN RELE"/>
    <property type="match status" value="1"/>
</dbReference>
<evidence type="ECO:0000256" key="2">
    <source>
        <dbReference type="ARBA" id="ARBA00022649"/>
    </source>
</evidence>
<gene>
    <name evidence="3" type="ORF">F8O02_08270</name>
</gene>
<name>A0A7C8BP53_9MICO</name>
<dbReference type="RefSeq" id="WP_158036769.1">
    <property type="nucleotide sequence ID" value="NZ_BAAAZV010000020.1"/>
</dbReference>
<sequence length="86" mass="9946">MRYRVDFTTAAARELKKLPQQARSRLLSAIAQLATDPRPHGARKLAGEQTAWRIRVGDHRVIYDVFDAHLAVTVVRVGHRREVYRR</sequence>
<accession>A0A7C8BP53</accession>
<comment type="caution">
    <text evidence="3">The sequence shown here is derived from an EMBL/GenBank/DDBJ whole genome shotgun (WGS) entry which is preliminary data.</text>
</comment>
<dbReference type="InterPro" id="IPR035093">
    <property type="entry name" value="RelE/ParE_toxin_dom_sf"/>
</dbReference>
<reference evidence="3 4" key="1">
    <citation type="submission" date="2019-09" db="EMBL/GenBank/DDBJ databases">
        <title>Phylogeny of genus Pseudoclavibacter and closely related genus.</title>
        <authorList>
            <person name="Li Y."/>
        </authorList>
    </citation>
    <scope>NUCLEOTIDE SEQUENCE [LARGE SCALE GENOMIC DNA]</scope>
    <source>
        <strain evidence="3 4">JCM 16921</strain>
    </source>
</reference>
<dbReference type="EMBL" id="WBKA01000007">
    <property type="protein sequence ID" value="KAB1631353.1"/>
    <property type="molecule type" value="Genomic_DNA"/>
</dbReference>
<dbReference type="OrthoDB" id="5326046at2"/>
<dbReference type="NCBIfam" id="TIGR02385">
    <property type="entry name" value="RelE_StbE"/>
    <property type="match status" value="1"/>
</dbReference>
<dbReference type="AlphaFoldDB" id="A0A7C8BP53"/>
<keyword evidence="2" id="KW-1277">Toxin-antitoxin system</keyword>
<dbReference type="Gene3D" id="3.30.2310.20">
    <property type="entry name" value="RelE-like"/>
    <property type="match status" value="1"/>
</dbReference>
<dbReference type="SUPFAM" id="SSF143011">
    <property type="entry name" value="RelE-like"/>
    <property type="match status" value="1"/>
</dbReference>
<dbReference type="Proteomes" id="UP000481339">
    <property type="component" value="Unassembled WGS sequence"/>
</dbReference>
<proteinExistence type="inferred from homology"/>
<keyword evidence="4" id="KW-1185">Reference proteome</keyword>
<protein>
    <submittedName>
        <fullName evidence="3">Type II toxin-antitoxin system RelE/ParE family toxin</fullName>
    </submittedName>
</protein>